<sequence length="106" mass="12629">MLNNRRRSKSLLDRESYGKSFISTKNVATVFNHFALHKLHYQILRTIYADEELALKLHYKSVCPIESRKECKDLMENTIDDNSLDKFTEEIKKRVNNVYKDLNFDE</sequence>
<reference evidence="2" key="1">
    <citation type="submission" date="2022-11" db="UniProtKB">
        <authorList>
            <consortium name="WormBaseParasite"/>
        </authorList>
    </citation>
    <scope>IDENTIFICATION</scope>
</reference>
<keyword evidence="1" id="KW-1185">Reference proteome</keyword>
<proteinExistence type="predicted"/>
<evidence type="ECO:0000313" key="1">
    <source>
        <dbReference type="Proteomes" id="UP000887540"/>
    </source>
</evidence>
<organism evidence="1 2">
    <name type="scientific">Acrobeloides nanus</name>
    <dbReference type="NCBI Taxonomy" id="290746"/>
    <lineage>
        <taxon>Eukaryota</taxon>
        <taxon>Metazoa</taxon>
        <taxon>Ecdysozoa</taxon>
        <taxon>Nematoda</taxon>
        <taxon>Chromadorea</taxon>
        <taxon>Rhabditida</taxon>
        <taxon>Tylenchina</taxon>
        <taxon>Cephalobomorpha</taxon>
        <taxon>Cephaloboidea</taxon>
        <taxon>Cephalobidae</taxon>
        <taxon>Acrobeloides</taxon>
    </lineage>
</organism>
<dbReference type="AlphaFoldDB" id="A0A914EFS7"/>
<protein>
    <submittedName>
        <fullName evidence="2">Uncharacterized protein</fullName>
    </submittedName>
</protein>
<name>A0A914EFS7_9BILA</name>
<evidence type="ECO:0000313" key="2">
    <source>
        <dbReference type="WBParaSite" id="ACRNAN_scaffold800.g31256.t1"/>
    </source>
</evidence>
<dbReference type="WBParaSite" id="ACRNAN_scaffold800.g31256.t1">
    <property type="protein sequence ID" value="ACRNAN_scaffold800.g31256.t1"/>
    <property type="gene ID" value="ACRNAN_scaffold800.g31256"/>
</dbReference>
<dbReference type="Proteomes" id="UP000887540">
    <property type="component" value="Unplaced"/>
</dbReference>
<accession>A0A914EFS7</accession>